<proteinExistence type="predicted"/>
<evidence type="ECO:0000256" key="1">
    <source>
        <dbReference type="SAM" id="SignalP"/>
    </source>
</evidence>
<feature type="chain" id="PRO_5047059070" evidence="1">
    <location>
        <begin position="23"/>
        <end position="131"/>
    </location>
</feature>
<evidence type="ECO:0000313" key="2">
    <source>
        <dbReference type="EMBL" id="MDN2482876.1"/>
    </source>
</evidence>
<dbReference type="Proteomes" id="UP001169719">
    <property type="component" value="Unassembled WGS sequence"/>
</dbReference>
<comment type="caution">
    <text evidence="2">The sequence shown here is derived from an EMBL/GenBank/DDBJ whole genome shotgun (WGS) entry which is preliminary data.</text>
</comment>
<reference evidence="2" key="1">
    <citation type="submission" date="2024-05" db="EMBL/GenBank/DDBJ databases">
        <title>Genome Sequences of Four Agar- Degrading Marine Bacteria.</title>
        <authorList>
            <person name="Phillips E.K."/>
            <person name="Shaffer J.C."/>
            <person name="Henson M.W."/>
            <person name="Temperton B."/>
            <person name="Thrash C.J."/>
            <person name="Martin M.O."/>
        </authorList>
    </citation>
    <scope>NUCLEOTIDE SEQUENCE</scope>
    <source>
        <strain evidence="2">EKP203</strain>
    </source>
</reference>
<gene>
    <name evidence="2" type="ORF">QWJ08_16160</name>
</gene>
<dbReference type="EMBL" id="JAUEOZ010000002">
    <property type="protein sequence ID" value="MDN2482876.1"/>
    <property type="molecule type" value="Genomic_DNA"/>
</dbReference>
<name>A0ABT7Y4A0_9VIBR</name>
<dbReference type="RefSeq" id="WP_289962930.1">
    <property type="nucleotide sequence ID" value="NZ_JAUEOZ010000002.1"/>
</dbReference>
<sequence length="131" mass="14554">MKKSISIALLSMSTLFTSVASANVIFPISSAARSATAAYNYVMSDYDEFMTQEGEHYHIHASEHSADRTLIMDTTWSPIAVLTSGMTEDKARQVGVDYAKSLGHDIQLTEAELYYYCGAYGYAFKVKKIEK</sequence>
<accession>A0ABT7Y4A0</accession>
<keyword evidence="3" id="KW-1185">Reference proteome</keyword>
<feature type="signal peptide" evidence="1">
    <location>
        <begin position="1"/>
        <end position="22"/>
    </location>
</feature>
<keyword evidence="1" id="KW-0732">Signal</keyword>
<protein>
    <submittedName>
        <fullName evidence="2">Uncharacterized protein</fullName>
    </submittedName>
</protein>
<organism evidence="2 3">
    <name type="scientific">Vibrio agarivorans</name>
    <dbReference type="NCBI Taxonomy" id="153622"/>
    <lineage>
        <taxon>Bacteria</taxon>
        <taxon>Pseudomonadati</taxon>
        <taxon>Pseudomonadota</taxon>
        <taxon>Gammaproteobacteria</taxon>
        <taxon>Vibrionales</taxon>
        <taxon>Vibrionaceae</taxon>
        <taxon>Vibrio</taxon>
    </lineage>
</organism>
<evidence type="ECO:0000313" key="3">
    <source>
        <dbReference type="Proteomes" id="UP001169719"/>
    </source>
</evidence>